<organism evidence="1">
    <name type="scientific">Rhizophora mucronata</name>
    <name type="common">Asiatic mangrove</name>
    <dbReference type="NCBI Taxonomy" id="61149"/>
    <lineage>
        <taxon>Eukaryota</taxon>
        <taxon>Viridiplantae</taxon>
        <taxon>Streptophyta</taxon>
        <taxon>Embryophyta</taxon>
        <taxon>Tracheophyta</taxon>
        <taxon>Spermatophyta</taxon>
        <taxon>Magnoliopsida</taxon>
        <taxon>eudicotyledons</taxon>
        <taxon>Gunneridae</taxon>
        <taxon>Pentapetalae</taxon>
        <taxon>rosids</taxon>
        <taxon>fabids</taxon>
        <taxon>Malpighiales</taxon>
        <taxon>Rhizophoraceae</taxon>
        <taxon>Rhizophora</taxon>
    </lineage>
</organism>
<name>A0A2P2NDZ2_RHIMU</name>
<proteinExistence type="predicted"/>
<dbReference type="AlphaFoldDB" id="A0A2P2NDZ2"/>
<dbReference type="EMBL" id="GGEC01060217">
    <property type="protein sequence ID" value="MBX40701.1"/>
    <property type="molecule type" value="Transcribed_RNA"/>
</dbReference>
<accession>A0A2P2NDZ2</accession>
<sequence>MACSFVGISLEELFNNFTAKVFCDKALKASSCLFCSRQ</sequence>
<evidence type="ECO:0000313" key="1">
    <source>
        <dbReference type="EMBL" id="MBX40701.1"/>
    </source>
</evidence>
<protein>
    <submittedName>
        <fullName evidence="1">Uncharacterized protein</fullName>
    </submittedName>
</protein>
<reference evidence="1" key="1">
    <citation type="submission" date="2018-02" db="EMBL/GenBank/DDBJ databases">
        <title>Rhizophora mucronata_Transcriptome.</title>
        <authorList>
            <person name="Meera S.P."/>
            <person name="Sreeshan A."/>
            <person name="Augustine A."/>
        </authorList>
    </citation>
    <scope>NUCLEOTIDE SEQUENCE</scope>
    <source>
        <tissue evidence="1">Leaf</tissue>
    </source>
</reference>